<gene>
    <name evidence="3" type="primary">LOC113798469</name>
</gene>
<feature type="region of interest" description="Disordered" evidence="1">
    <location>
        <begin position="64"/>
        <end position="184"/>
    </location>
</feature>
<dbReference type="Proteomes" id="UP000515146">
    <property type="component" value="Unplaced"/>
</dbReference>
<sequence length="233" mass="25293">MIKPDSMIKCSTSAYQVPDRNNSGSSNLSITSNISNISTSNKMTGVVERRLSANYRTGAVDLLPPSRASSQSITKKISNSNVVTSSGHHHVKNPSSRVIINRQQSNILKSVKQQTDTSRGSVNSQQQQSSTASLASSASSSTTSTSTAAPMTSSGNHNRHRSAPLQQTMTTTRKEISPQSKNRHQTKIIPLTTTRKSVHKNNVFDKSIKSTTTTISKGVHHCDDTDDRNELKE</sequence>
<feature type="compositionally biased region" description="Polar residues" evidence="1">
    <location>
        <begin position="67"/>
        <end position="86"/>
    </location>
</feature>
<reference evidence="3" key="1">
    <citation type="submission" date="2025-08" db="UniProtKB">
        <authorList>
            <consortium name="RefSeq"/>
        </authorList>
    </citation>
    <scope>IDENTIFICATION</scope>
    <source>
        <strain evidence="3">Airmid</strain>
    </source>
</reference>
<keyword evidence="2" id="KW-1185">Reference proteome</keyword>
<evidence type="ECO:0000256" key="1">
    <source>
        <dbReference type="SAM" id="MobiDB-lite"/>
    </source>
</evidence>
<dbReference type="KEGG" id="dpte:113798469"/>
<dbReference type="GeneID" id="113798469"/>
<name>A0A6P6YJ96_DERPT</name>
<protein>
    <submittedName>
        <fullName evidence="3">Uncharacterized serine-rich protein C11G7.01-like</fullName>
    </submittedName>
</protein>
<evidence type="ECO:0000313" key="3">
    <source>
        <dbReference type="RefSeq" id="XP_027204816.1"/>
    </source>
</evidence>
<dbReference type="AlphaFoldDB" id="A0A6P6YJ96"/>
<organism evidence="2 3">
    <name type="scientific">Dermatophagoides pteronyssinus</name>
    <name type="common">European house dust mite</name>
    <dbReference type="NCBI Taxonomy" id="6956"/>
    <lineage>
        <taxon>Eukaryota</taxon>
        <taxon>Metazoa</taxon>
        <taxon>Ecdysozoa</taxon>
        <taxon>Arthropoda</taxon>
        <taxon>Chelicerata</taxon>
        <taxon>Arachnida</taxon>
        <taxon>Acari</taxon>
        <taxon>Acariformes</taxon>
        <taxon>Sarcoptiformes</taxon>
        <taxon>Astigmata</taxon>
        <taxon>Psoroptidia</taxon>
        <taxon>Analgoidea</taxon>
        <taxon>Pyroglyphidae</taxon>
        <taxon>Dermatophagoidinae</taxon>
        <taxon>Dermatophagoides</taxon>
    </lineage>
</organism>
<accession>A0A6P6YJ96</accession>
<proteinExistence type="predicted"/>
<feature type="compositionally biased region" description="Low complexity" evidence="1">
    <location>
        <begin position="124"/>
        <end position="154"/>
    </location>
</feature>
<evidence type="ECO:0000313" key="2">
    <source>
        <dbReference type="Proteomes" id="UP000515146"/>
    </source>
</evidence>
<dbReference type="InParanoid" id="A0A6P6YJ96"/>
<dbReference type="RefSeq" id="XP_027204816.1">
    <property type="nucleotide sequence ID" value="XM_027349015.1"/>
</dbReference>
<feature type="compositionally biased region" description="Polar residues" evidence="1">
    <location>
        <begin position="93"/>
        <end position="123"/>
    </location>
</feature>
<dbReference type="OrthoDB" id="6513330at2759"/>